<name>A0A6J8AGC0_MYTCO</name>
<proteinExistence type="predicted"/>
<organism evidence="1 2">
    <name type="scientific">Mytilus coruscus</name>
    <name type="common">Sea mussel</name>
    <dbReference type="NCBI Taxonomy" id="42192"/>
    <lineage>
        <taxon>Eukaryota</taxon>
        <taxon>Metazoa</taxon>
        <taxon>Spiralia</taxon>
        <taxon>Lophotrochozoa</taxon>
        <taxon>Mollusca</taxon>
        <taxon>Bivalvia</taxon>
        <taxon>Autobranchia</taxon>
        <taxon>Pteriomorphia</taxon>
        <taxon>Mytilida</taxon>
        <taxon>Mytiloidea</taxon>
        <taxon>Mytilidae</taxon>
        <taxon>Mytilinae</taxon>
        <taxon>Mytilus</taxon>
    </lineage>
</organism>
<dbReference type="PANTHER" id="PTHR35617">
    <property type="entry name" value="PHAGE_INTEGRASE DOMAIN-CONTAINING PROTEIN"/>
    <property type="match status" value="1"/>
</dbReference>
<evidence type="ECO:0000313" key="1">
    <source>
        <dbReference type="EMBL" id="CAC5367143.1"/>
    </source>
</evidence>
<keyword evidence="2" id="KW-1185">Reference proteome</keyword>
<dbReference type="PANTHER" id="PTHR35617:SF3">
    <property type="entry name" value="CORE-BINDING (CB) DOMAIN-CONTAINING PROTEIN"/>
    <property type="match status" value="1"/>
</dbReference>
<dbReference type="EMBL" id="CACVKT020001354">
    <property type="protein sequence ID" value="CAC5367143.1"/>
    <property type="molecule type" value="Genomic_DNA"/>
</dbReference>
<dbReference type="AlphaFoldDB" id="A0A6J8AGC0"/>
<gene>
    <name evidence="1" type="ORF">MCOR_7173</name>
</gene>
<dbReference type="Proteomes" id="UP000507470">
    <property type="component" value="Unassembled WGS sequence"/>
</dbReference>
<protein>
    <submittedName>
        <fullName evidence="1">Uncharacterized protein</fullName>
    </submittedName>
</protein>
<reference evidence="1 2" key="1">
    <citation type="submission" date="2020-06" db="EMBL/GenBank/DDBJ databases">
        <authorList>
            <person name="Li R."/>
            <person name="Bekaert M."/>
        </authorList>
    </citation>
    <scope>NUCLEOTIDE SEQUENCE [LARGE SCALE GENOMIC DNA]</scope>
    <source>
        <strain evidence="2">wild</strain>
    </source>
</reference>
<accession>A0A6J8AGC0</accession>
<sequence>MINKIFLEWGSPTIDLFASAQNRKCPVFCAWDQDPTALTQDALSIGWDRMFAYAYPPLSLIPKVLQQMIDYQCEMILIAPFWPKQWWHPQLIQLLIAQPLLLPQWDNLLEQGQGRLKIFHPNPEIFSLTAWRISTNNLKQKAFQKTLENYCPPITSFRRCSDLQALKLGEGSVNIQEKGVTFLRHGLAKQDKANHDNSKNFIPAFPESKLLDPKRTLYMYLKRTDKLRQNGEKQEYKLFLSTNKPHKPVTAQTISHWIVKTIKMAYKQNKKQIGKVRGHSTRSVGPS</sequence>
<dbReference type="OrthoDB" id="6156588at2759"/>
<evidence type="ECO:0000313" key="2">
    <source>
        <dbReference type="Proteomes" id="UP000507470"/>
    </source>
</evidence>